<evidence type="ECO:0000256" key="1">
    <source>
        <dbReference type="SAM" id="MobiDB-lite"/>
    </source>
</evidence>
<sequence length="66" mass="7312">MARGPYKRRTATGNGPCERFIGSLSRIDTSPSERDQLSPEITLLSRHEGRVGASGRSADEKKWIPQ</sequence>
<reference evidence="2 3" key="1">
    <citation type="submission" date="2015-08" db="EMBL/GenBank/DDBJ databases">
        <authorList>
            <person name="Babu N.S."/>
            <person name="Beckwith C.J."/>
            <person name="Beseler K.G."/>
            <person name="Brison A."/>
            <person name="Carone J.V."/>
            <person name="Caskin T.P."/>
            <person name="Diamond M."/>
            <person name="Durham M.E."/>
            <person name="Foxe J.M."/>
            <person name="Go M."/>
            <person name="Henderson B.A."/>
            <person name="Jones I.B."/>
            <person name="McGettigan J.A."/>
            <person name="Micheletti S.J."/>
            <person name="Nasrallah M.E."/>
            <person name="Ortiz D."/>
            <person name="Piller C.R."/>
            <person name="Privatt S.R."/>
            <person name="Schneider S.L."/>
            <person name="Sharp S."/>
            <person name="Smith T.C."/>
            <person name="Stanton J.D."/>
            <person name="Ullery H.E."/>
            <person name="Wilson R.J."/>
            <person name="Serrano M.G."/>
            <person name="Buck G."/>
            <person name="Lee V."/>
            <person name="Wang Y."/>
            <person name="Carvalho R."/>
            <person name="Voegtly L."/>
            <person name="Shi R."/>
            <person name="Duckworth R."/>
            <person name="Johnson A."/>
            <person name="Loviza R."/>
            <person name="Walstead R."/>
            <person name="Shah Z."/>
            <person name="Kiflezghi M."/>
            <person name="Wade K."/>
            <person name="Ball S.L."/>
            <person name="Bradley K.W."/>
            <person name="Asai D.J."/>
            <person name="Bowman C.A."/>
            <person name="Russell D.A."/>
            <person name="Pope W.H."/>
            <person name="Jacobs-Sera D."/>
            <person name="Hendrix R.W."/>
            <person name="Hatfull G.F."/>
        </authorList>
    </citation>
    <scope>NUCLEOTIDE SEQUENCE [LARGE SCALE GENOMIC DNA]</scope>
    <source>
        <strain evidence="2 3">DSM 27648</strain>
    </source>
</reference>
<dbReference type="AlphaFoldDB" id="A0A0K1PPG3"/>
<organism evidence="2 3">
    <name type="scientific">Labilithrix luteola</name>
    <dbReference type="NCBI Taxonomy" id="1391654"/>
    <lineage>
        <taxon>Bacteria</taxon>
        <taxon>Pseudomonadati</taxon>
        <taxon>Myxococcota</taxon>
        <taxon>Polyangia</taxon>
        <taxon>Polyangiales</taxon>
        <taxon>Labilitrichaceae</taxon>
        <taxon>Labilithrix</taxon>
    </lineage>
</organism>
<name>A0A0K1PPG3_9BACT</name>
<feature type="compositionally biased region" description="Basic residues" evidence="1">
    <location>
        <begin position="1"/>
        <end position="10"/>
    </location>
</feature>
<feature type="region of interest" description="Disordered" evidence="1">
    <location>
        <begin position="1"/>
        <end position="66"/>
    </location>
</feature>
<evidence type="ECO:0000313" key="2">
    <source>
        <dbReference type="EMBL" id="AKU95009.1"/>
    </source>
</evidence>
<evidence type="ECO:0000313" key="3">
    <source>
        <dbReference type="Proteomes" id="UP000064967"/>
    </source>
</evidence>
<dbReference type="KEGG" id="llu:AKJ09_01673"/>
<protein>
    <submittedName>
        <fullName evidence="2">Uncharacterized protein</fullName>
    </submittedName>
</protein>
<feature type="compositionally biased region" description="Basic and acidic residues" evidence="1">
    <location>
        <begin position="57"/>
        <end position="66"/>
    </location>
</feature>
<dbReference type="Proteomes" id="UP000064967">
    <property type="component" value="Chromosome"/>
</dbReference>
<gene>
    <name evidence="2" type="ORF">AKJ09_01673</name>
</gene>
<proteinExistence type="predicted"/>
<dbReference type="STRING" id="1391654.AKJ09_01673"/>
<accession>A0A0K1PPG3</accession>
<dbReference type="EMBL" id="CP012333">
    <property type="protein sequence ID" value="AKU95009.1"/>
    <property type="molecule type" value="Genomic_DNA"/>
</dbReference>
<keyword evidence="3" id="KW-1185">Reference proteome</keyword>